<feature type="transmembrane region" description="Helical" evidence="7">
    <location>
        <begin position="283"/>
        <end position="309"/>
    </location>
</feature>
<dbReference type="GO" id="GO:0016020">
    <property type="term" value="C:membrane"/>
    <property type="evidence" value="ECO:0007669"/>
    <property type="project" value="UniProtKB-SubCell"/>
</dbReference>
<dbReference type="InterPro" id="IPR011701">
    <property type="entry name" value="MFS"/>
</dbReference>
<name>A0A6U9ZSZ6_9STRA</name>
<feature type="compositionally biased region" description="Polar residues" evidence="6">
    <location>
        <begin position="1"/>
        <end position="10"/>
    </location>
</feature>
<accession>A0A6U9ZSZ6</accession>
<feature type="transmembrane region" description="Helical" evidence="7">
    <location>
        <begin position="442"/>
        <end position="461"/>
    </location>
</feature>
<dbReference type="EMBL" id="HBIX01017318">
    <property type="protein sequence ID" value="CAE0719748.1"/>
    <property type="molecule type" value="Transcribed_RNA"/>
</dbReference>
<keyword evidence="3 7" id="KW-0812">Transmembrane</keyword>
<feature type="transmembrane region" description="Helical" evidence="7">
    <location>
        <begin position="351"/>
        <end position="371"/>
    </location>
</feature>
<organism evidence="8">
    <name type="scientific">Pseudo-nitzschia australis</name>
    <dbReference type="NCBI Taxonomy" id="44445"/>
    <lineage>
        <taxon>Eukaryota</taxon>
        <taxon>Sar</taxon>
        <taxon>Stramenopiles</taxon>
        <taxon>Ochrophyta</taxon>
        <taxon>Bacillariophyta</taxon>
        <taxon>Bacillariophyceae</taxon>
        <taxon>Bacillariophycidae</taxon>
        <taxon>Bacillariales</taxon>
        <taxon>Bacillariaceae</taxon>
        <taxon>Pseudo-nitzschia</taxon>
    </lineage>
</organism>
<evidence type="ECO:0008006" key="10">
    <source>
        <dbReference type="Google" id="ProtNLM"/>
    </source>
</evidence>
<keyword evidence="2" id="KW-0813">Transport</keyword>
<feature type="compositionally biased region" description="Basic and acidic residues" evidence="6">
    <location>
        <begin position="740"/>
        <end position="765"/>
    </location>
</feature>
<dbReference type="EMBL" id="HBIX01017319">
    <property type="protein sequence ID" value="CAE0719749.1"/>
    <property type="molecule type" value="Transcribed_RNA"/>
</dbReference>
<dbReference type="InterPro" id="IPR036259">
    <property type="entry name" value="MFS_trans_sf"/>
</dbReference>
<evidence type="ECO:0000256" key="5">
    <source>
        <dbReference type="ARBA" id="ARBA00023136"/>
    </source>
</evidence>
<feature type="transmembrane region" description="Helical" evidence="7">
    <location>
        <begin position="473"/>
        <end position="493"/>
    </location>
</feature>
<feature type="region of interest" description="Disordered" evidence="6">
    <location>
        <begin position="739"/>
        <end position="765"/>
    </location>
</feature>
<comment type="subcellular location">
    <subcellularLocation>
        <location evidence="1">Membrane</location>
        <topology evidence="1">Multi-pass membrane protein</topology>
    </subcellularLocation>
</comment>
<dbReference type="PANTHER" id="PTHR23504:SF1">
    <property type="entry name" value="GH21943P-RELATED"/>
    <property type="match status" value="1"/>
</dbReference>
<feature type="compositionally biased region" description="Low complexity" evidence="6">
    <location>
        <begin position="31"/>
        <end position="44"/>
    </location>
</feature>
<feature type="region of interest" description="Disordered" evidence="6">
    <location>
        <begin position="620"/>
        <end position="646"/>
    </location>
</feature>
<feature type="transmembrane region" description="Helical" evidence="7">
    <location>
        <begin position="214"/>
        <end position="235"/>
    </location>
</feature>
<feature type="region of interest" description="Disordered" evidence="6">
    <location>
        <begin position="1"/>
        <end position="132"/>
    </location>
</feature>
<reference evidence="8" key="1">
    <citation type="submission" date="2021-01" db="EMBL/GenBank/DDBJ databases">
        <authorList>
            <person name="Corre E."/>
            <person name="Pelletier E."/>
            <person name="Niang G."/>
            <person name="Scheremetjew M."/>
            <person name="Finn R."/>
            <person name="Kale V."/>
            <person name="Holt S."/>
            <person name="Cochrane G."/>
            <person name="Meng A."/>
            <person name="Brown T."/>
            <person name="Cohen L."/>
        </authorList>
    </citation>
    <scope>NUCLEOTIDE SEQUENCE</scope>
    <source>
        <strain evidence="8">10249 10 AB</strain>
    </source>
</reference>
<evidence type="ECO:0000256" key="1">
    <source>
        <dbReference type="ARBA" id="ARBA00004141"/>
    </source>
</evidence>
<dbReference type="AlphaFoldDB" id="A0A6U9ZSZ6"/>
<feature type="transmembrane region" description="Helical" evidence="7">
    <location>
        <begin position="181"/>
        <end position="202"/>
    </location>
</feature>
<evidence type="ECO:0000256" key="3">
    <source>
        <dbReference type="ARBA" id="ARBA00022692"/>
    </source>
</evidence>
<feature type="compositionally biased region" description="Polar residues" evidence="6">
    <location>
        <begin position="79"/>
        <end position="95"/>
    </location>
</feature>
<feature type="transmembrane region" description="Helical" evidence="7">
    <location>
        <begin position="321"/>
        <end position="345"/>
    </location>
</feature>
<keyword evidence="4 7" id="KW-1133">Transmembrane helix</keyword>
<sequence length="765" mass="83331">MSLSFSSPSPGTKRRFRPPAANTSSNDNAFGSTINKSNNTNSNGSDKDINHRYSDDNEKYSHKHTAVEKPFSPLGNATLLGQFNPCTEPSSSSGENDQDPGHNPRKHRKQPSTAATALPTPEPVLQGSEDTPRYPMTDGGGQMIQYQHLYVLPVLLLEFLAIALTRAVLPSILIEQYGSNVYVVLGIADCIRGVLAFFACPLFGKLSDVLGRKICLFVTVLGSCAPVCSLAFFAWDGDDETTATMHAAAAQSFLNETASISTVVASYSSTDAAAEPSDVLPPLAIPLFVALLSFSGIFSSTFPLVFAYISDSVQERKERVTAYGLALATFGLSFTIGPMAGGYLANSKKGYVFQCSLGLTLLDLLYIYTILPESIVPRIALFSWNKDDAAASSSDHSSFASASLATRQMLLQVAESISWNPWDSIRLVLHDPFLRKVGQVAFFYYTGLWAVISTLSLYAVQHFKMTPQMLGELMSALGLSTMVAEAVLVRFLVPLVGEKRAIRIGLISFGLQCFVLGAANQSWQLFFCVGLSLLGNLVYPSLSSLVTGIVEPETVGEALGAINGIKALTEGLGPLVFGTLMTFSEHTAFPGSPYWLAGIFVFFAHHLAAKLPANSEPPLTPIPSFSSPDKKNSAHHHRSMSSPPEKEYIHELEFKRRYPQSKESLQRRIYASGNKTYKQGVEDDDDCLAFMFPTKTRDEDDEEYQGLLSEIDEDSDDDEWEEIPAAAPSTTINAVQNETIKGENKTEEDLDFARKPAGRHGDSTR</sequence>
<dbReference type="GO" id="GO:0022857">
    <property type="term" value="F:transmembrane transporter activity"/>
    <property type="evidence" value="ECO:0007669"/>
    <property type="project" value="InterPro"/>
</dbReference>
<feature type="compositionally biased region" description="Polar residues" evidence="6">
    <location>
        <begin position="21"/>
        <end position="30"/>
    </location>
</feature>
<gene>
    <name evidence="8" type="ORF">PAUS00366_LOCUS12502</name>
    <name evidence="9" type="ORF">PAUS00366_LOCUS12503</name>
</gene>
<evidence type="ECO:0000256" key="4">
    <source>
        <dbReference type="ARBA" id="ARBA00022989"/>
    </source>
</evidence>
<dbReference type="PANTHER" id="PTHR23504">
    <property type="entry name" value="MAJOR FACILITATOR SUPERFAMILY DOMAIN-CONTAINING PROTEIN 10"/>
    <property type="match status" value="1"/>
</dbReference>
<dbReference type="Pfam" id="PF07690">
    <property type="entry name" value="MFS_1"/>
    <property type="match status" value="2"/>
</dbReference>
<dbReference type="Gene3D" id="1.20.1250.20">
    <property type="entry name" value="MFS general substrate transporter like domains"/>
    <property type="match status" value="1"/>
</dbReference>
<feature type="transmembrane region" description="Helical" evidence="7">
    <location>
        <begin position="149"/>
        <end position="169"/>
    </location>
</feature>
<evidence type="ECO:0000256" key="7">
    <source>
        <dbReference type="SAM" id="Phobius"/>
    </source>
</evidence>
<evidence type="ECO:0000256" key="6">
    <source>
        <dbReference type="SAM" id="MobiDB-lite"/>
    </source>
</evidence>
<evidence type="ECO:0000313" key="8">
    <source>
        <dbReference type="EMBL" id="CAE0719748.1"/>
    </source>
</evidence>
<protein>
    <recommendedName>
        <fullName evidence="10">Major facilitator superfamily (MFS) profile domain-containing protein</fullName>
    </recommendedName>
</protein>
<feature type="transmembrane region" description="Helical" evidence="7">
    <location>
        <begin position="500"/>
        <end position="517"/>
    </location>
</feature>
<evidence type="ECO:0000313" key="9">
    <source>
        <dbReference type="EMBL" id="CAE0719749.1"/>
    </source>
</evidence>
<feature type="compositionally biased region" description="Basic and acidic residues" evidence="6">
    <location>
        <begin position="45"/>
        <end position="60"/>
    </location>
</feature>
<evidence type="ECO:0000256" key="2">
    <source>
        <dbReference type="ARBA" id="ARBA00022448"/>
    </source>
</evidence>
<keyword evidence="5 7" id="KW-0472">Membrane</keyword>
<proteinExistence type="predicted"/>
<dbReference type="SUPFAM" id="SSF103473">
    <property type="entry name" value="MFS general substrate transporter"/>
    <property type="match status" value="1"/>
</dbReference>